<dbReference type="Gene3D" id="1.20.120.1200">
    <property type="entry name" value="NADH-ubiquinone/plastoquinone oxidoreductase chain 6, subunit NuoJ"/>
    <property type="match status" value="1"/>
</dbReference>
<keyword evidence="1" id="KW-0472">Membrane</keyword>
<dbReference type="InterPro" id="IPR042106">
    <property type="entry name" value="Nuo/plastoQ_OxRdtase_6_NuoJ"/>
</dbReference>
<feature type="transmembrane region" description="Helical" evidence="1">
    <location>
        <begin position="136"/>
        <end position="157"/>
    </location>
</feature>
<dbReference type="Pfam" id="PF00499">
    <property type="entry name" value="Oxidored_q3"/>
    <property type="match status" value="1"/>
</dbReference>
<dbReference type="AlphaFoldDB" id="A0A381V3R0"/>
<dbReference type="EMBL" id="UINC01007646">
    <property type="protein sequence ID" value="SVA34418.1"/>
    <property type="molecule type" value="Genomic_DNA"/>
</dbReference>
<organism evidence="2">
    <name type="scientific">marine metagenome</name>
    <dbReference type="NCBI Taxonomy" id="408172"/>
    <lineage>
        <taxon>unclassified sequences</taxon>
        <taxon>metagenomes</taxon>
        <taxon>ecological metagenomes</taxon>
    </lineage>
</organism>
<dbReference type="InterPro" id="IPR001457">
    <property type="entry name" value="NADH_UbQ/plastoQ_OxRdtase_su6"/>
</dbReference>
<evidence type="ECO:0008006" key="3">
    <source>
        <dbReference type="Google" id="ProtNLM"/>
    </source>
</evidence>
<protein>
    <recommendedName>
        <fullName evidence="3">NADH-quinone oxidoreductase subunit J</fullName>
    </recommendedName>
</protein>
<accession>A0A381V3R0</accession>
<keyword evidence="1" id="KW-0812">Transmembrane</keyword>
<keyword evidence="1" id="KW-1133">Transmembrane helix</keyword>
<dbReference type="PANTHER" id="PTHR33269:SF17">
    <property type="entry name" value="NADH-UBIQUINONE OXIDOREDUCTASE CHAIN 6"/>
    <property type="match status" value="1"/>
</dbReference>
<proteinExistence type="predicted"/>
<feature type="transmembrane region" description="Helical" evidence="1">
    <location>
        <begin position="87"/>
        <end position="109"/>
    </location>
</feature>
<dbReference type="GO" id="GO:0008137">
    <property type="term" value="F:NADH dehydrogenase (ubiquinone) activity"/>
    <property type="evidence" value="ECO:0007669"/>
    <property type="project" value="InterPro"/>
</dbReference>
<gene>
    <name evidence="2" type="ORF">METZ01_LOCUS87272</name>
</gene>
<feature type="transmembrane region" description="Helical" evidence="1">
    <location>
        <begin position="55"/>
        <end position="75"/>
    </location>
</feature>
<feature type="transmembrane region" description="Helical" evidence="1">
    <location>
        <begin position="30"/>
        <end position="49"/>
    </location>
</feature>
<reference evidence="2" key="1">
    <citation type="submission" date="2018-05" db="EMBL/GenBank/DDBJ databases">
        <authorList>
            <person name="Lanie J.A."/>
            <person name="Ng W.-L."/>
            <person name="Kazmierczak K.M."/>
            <person name="Andrzejewski T.M."/>
            <person name="Davidsen T.M."/>
            <person name="Wayne K.J."/>
            <person name="Tettelin H."/>
            <person name="Glass J.I."/>
            <person name="Rusch D."/>
            <person name="Podicherti R."/>
            <person name="Tsui H.-C.T."/>
            <person name="Winkler M.E."/>
        </authorList>
    </citation>
    <scope>NUCLEOTIDE SEQUENCE</scope>
</reference>
<evidence type="ECO:0000256" key="1">
    <source>
        <dbReference type="SAM" id="Phobius"/>
    </source>
</evidence>
<sequence length="162" mass="17578">MADYTFWIVAAFTVTSAAIVVLNNQLIYSAVALLFTLFGVAGLYVFLWADFIAGVQLLVYVGGILVLIIFGIMLTNRISSVRISHKSVQQGVGGVVVIWLFIFLSIVVIKTPWFNQPAMEPTNSVAQVGILLLTKYLLPFEVVSVLLLGALIGAAVLSREDT</sequence>
<name>A0A381V3R0_9ZZZZ</name>
<evidence type="ECO:0000313" key="2">
    <source>
        <dbReference type="EMBL" id="SVA34418.1"/>
    </source>
</evidence>
<dbReference type="PANTHER" id="PTHR33269">
    <property type="entry name" value="NADH-UBIQUINONE OXIDOREDUCTASE CHAIN 6"/>
    <property type="match status" value="1"/>
</dbReference>
<feature type="transmembrane region" description="Helical" evidence="1">
    <location>
        <begin position="6"/>
        <end position="23"/>
    </location>
</feature>